<accession>Q9U5Q6</accession>
<sequence>KNWAQCAECGLICCEGCGYSEIGKRSGDSGCPLCEATGGIGDLNPLIVDQ</sequence>
<dbReference type="AlphaFoldDB" id="Q9U5Q6"/>
<name>Q9U5Q6_ENTCU</name>
<feature type="non-terminal residue" evidence="1">
    <location>
        <position position="1"/>
    </location>
</feature>
<reference evidence="1" key="1">
    <citation type="submission" date="1999-09" db="EMBL/GenBank/DDBJ databases">
        <title>cDNA isolated from an Entodinium caudatum phage expression cDNA library.</title>
        <authorList>
            <person name="Eschenlauer S.C."/>
            <person name="McEwan N.R."/>
            <person name="Wallace R.J."/>
            <person name="Newbold C.J."/>
        </authorList>
    </citation>
    <scope>NUCLEOTIDE SEQUENCE</scope>
</reference>
<organism evidence="1">
    <name type="scientific">Entodinium caudatum</name>
    <name type="common">Ciliate</name>
    <dbReference type="NCBI Taxonomy" id="47911"/>
    <lineage>
        <taxon>Eukaryota</taxon>
        <taxon>Sar</taxon>
        <taxon>Alveolata</taxon>
        <taxon>Ciliophora</taxon>
        <taxon>Intramacronucleata</taxon>
        <taxon>Litostomatea</taxon>
        <taxon>Trichostomatia</taxon>
        <taxon>Entodiniomorphida</taxon>
        <taxon>Ophryoscolecidae</taxon>
        <taxon>Entodinium</taxon>
    </lineage>
</organism>
<dbReference type="EMBL" id="AJ270220">
    <property type="protein sequence ID" value="CAB57247.1"/>
    <property type="molecule type" value="mRNA"/>
</dbReference>
<proteinExistence type="evidence at transcript level"/>
<evidence type="ECO:0000313" key="1">
    <source>
        <dbReference type="EMBL" id="CAB57247.1"/>
    </source>
</evidence>
<protein>
    <submittedName>
        <fullName evidence="1">Uncharacterized protein</fullName>
    </submittedName>
</protein>